<accession>A0ABU4GQ54</accession>
<gene>
    <name evidence="1" type="ORF">RZO55_19555</name>
</gene>
<dbReference type="EMBL" id="JAWONS010000280">
    <property type="protein sequence ID" value="MDW2799775.1"/>
    <property type="molecule type" value="Genomic_DNA"/>
</dbReference>
<sequence>MSKSWYLFSGLQRRKSIVNCLRRLETNKDYTVLYDDGVFRFEQKKENTEVIFEVSIHTFYDICAGLNNKSEINNRINDFILQQLYLKSIEL</sequence>
<evidence type="ECO:0000313" key="1">
    <source>
        <dbReference type="EMBL" id="MDW2799775.1"/>
    </source>
</evidence>
<keyword evidence="2" id="KW-1185">Reference proteome</keyword>
<comment type="caution">
    <text evidence="1">The sequence shown here is derived from an EMBL/GenBank/DDBJ whole genome shotgun (WGS) entry which is preliminary data.</text>
</comment>
<proteinExistence type="predicted"/>
<protein>
    <submittedName>
        <fullName evidence="1">Uncharacterized protein</fullName>
    </submittedName>
</protein>
<evidence type="ECO:0000313" key="2">
    <source>
        <dbReference type="Proteomes" id="UP001276854"/>
    </source>
</evidence>
<reference evidence="1 2" key="1">
    <citation type="submission" date="2023-10" db="EMBL/GenBank/DDBJ databases">
        <title>A novel Glycoside Hydrolase 43-Like Enzyme from Clostrdium boliviensis is an Endo-xylanase, and a Candidate for Xylooligosaccharides Production from Different Xylan Substrates.</title>
        <authorList>
            <person name="Alvarez M.T."/>
            <person name="Rocabado-Villegas L.R."/>
            <person name="Salas-Veizaga D.M."/>
            <person name="Linares-Pasten J.A."/>
            <person name="Gudmundsdottir E.E."/>
            <person name="Hreggvidsson G.O."/>
            <person name="Adlercreutz P."/>
            <person name="Nordberg Karlsson E."/>
        </authorList>
    </citation>
    <scope>NUCLEOTIDE SEQUENCE [LARGE SCALE GENOMIC DNA]</scope>
    <source>
        <strain evidence="1 2">E-1</strain>
    </source>
</reference>
<organism evidence="1 2">
    <name type="scientific">Clostridium boliviensis</name>
    <dbReference type="NCBI Taxonomy" id="318465"/>
    <lineage>
        <taxon>Bacteria</taxon>
        <taxon>Bacillati</taxon>
        <taxon>Bacillota</taxon>
        <taxon>Clostridia</taxon>
        <taxon>Eubacteriales</taxon>
        <taxon>Clostridiaceae</taxon>
        <taxon>Clostridium</taxon>
    </lineage>
</organism>
<name>A0ABU4GQ54_9CLOT</name>
<dbReference type="Proteomes" id="UP001276854">
    <property type="component" value="Unassembled WGS sequence"/>
</dbReference>